<accession>A0A8C9VAB3</accession>
<evidence type="ECO:0000259" key="6">
    <source>
        <dbReference type="Pfam" id="PF23524"/>
    </source>
</evidence>
<dbReference type="GO" id="GO:0005793">
    <property type="term" value="C:endoplasmic reticulum-Golgi intermediate compartment"/>
    <property type="evidence" value="ECO:0007669"/>
    <property type="project" value="TreeGrafter"/>
</dbReference>
<evidence type="ECO:0000256" key="1">
    <source>
        <dbReference type="ARBA" id="ARBA00004922"/>
    </source>
</evidence>
<evidence type="ECO:0000259" key="5">
    <source>
        <dbReference type="Pfam" id="PF04666"/>
    </source>
</evidence>
<dbReference type="GeneID" id="108930856"/>
<evidence type="ECO:0000256" key="4">
    <source>
        <dbReference type="SAM" id="SignalP"/>
    </source>
</evidence>
<dbReference type="InterPro" id="IPR056576">
    <property type="entry name" value="MGAT4_A/B/C_C"/>
</dbReference>
<feature type="domain" description="MGAT4 conserved region" evidence="5">
    <location>
        <begin position="98"/>
        <end position="373"/>
    </location>
</feature>
<sequence length="522" mass="59821">MRFICGRIVLFLSLSLTFSVFWHTFHNQKDTREKSTETQLMAFYEELFAAEERGIQLSRELRTVLDRLEHLTKEQTSSTTNQTVGHAEMRHGAPSFNKMSNTWIYLPHLKEHEDSLTPNVLLGKGRTGVSLVLGIPTVKREKQSYLISTLSSLFYELSPEELTDIVVIVFVAEVDSAYVQGVAESIMTKFPDEVNSGILEVVTASPHFYPSFSQLKETLGDSKERVKWRTKQNLDYSFLMLYAQQKGSYYVQLEDDIAAKEGYLQAMKTFAKQNPEDWLILEFSQLGFIGKMFRTSDLPMLVEFILMFYKDKPIDWLLDHILWVKVCHPEKGEKDCSRKKDVLRRRYKPSLFQHIGIHSSLKGKIQKLKDRDFGKQTLFKAHTNPPAELKTSLTAYESHTLERAYLGQDFFWGMSPVIGDFVQISFHQPQPVKGYLFRSGNIETNGDKLYNTTVEVLPSDSSVLWKIDKHPSTDGFIVIGAFVNGVAEGTIDPLMEKISAIRLVIHSDSDVWALLSEIFIRL</sequence>
<dbReference type="KEGG" id="sfm:108930856"/>
<dbReference type="Pfam" id="PF23524">
    <property type="entry name" value="MGAT4A_C"/>
    <property type="match status" value="1"/>
</dbReference>
<dbReference type="Ensembl" id="ENSSFOT00015038154.2">
    <property type="protein sequence ID" value="ENSSFOP00015037740.1"/>
    <property type="gene ID" value="ENSSFOG00015024023.2"/>
</dbReference>
<evidence type="ECO:0000313" key="8">
    <source>
        <dbReference type="Proteomes" id="UP000694397"/>
    </source>
</evidence>
<evidence type="ECO:0000313" key="7">
    <source>
        <dbReference type="Ensembl" id="ENSSFOP00015037740.1"/>
    </source>
</evidence>
<keyword evidence="8" id="KW-1185">Reference proteome</keyword>
<dbReference type="GO" id="GO:0005783">
    <property type="term" value="C:endoplasmic reticulum"/>
    <property type="evidence" value="ECO:0007669"/>
    <property type="project" value="TreeGrafter"/>
</dbReference>
<reference evidence="7" key="3">
    <citation type="submission" date="2025-09" db="UniProtKB">
        <authorList>
            <consortium name="Ensembl"/>
        </authorList>
    </citation>
    <scope>IDENTIFICATION</scope>
</reference>
<dbReference type="Proteomes" id="UP000694397">
    <property type="component" value="Chromosome 5"/>
</dbReference>
<reference evidence="7 8" key="1">
    <citation type="submission" date="2019-04" db="EMBL/GenBank/DDBJ databases">
        <authorList>
            <consortium name="Wellcome Sanger Institute Data Sharing"/>
        </authorList>
    </citation>
    <scope>NUCLEOTIDE SEQUENCE [LARGE SCALE GENOMIC DNA]</scope>
</reference>
<dbReference type="GO" id="GO:0005795">
    <property type="term" value="C:Golgi stack"/>
    <property type="evidence" value="ECO:0007669"/>
    <property type="project" value="TreeGrafter"/>
</dbReference>
<dbReference type="PANTHER" id="PTHR12062">
    <property type="entry name" value="N-ACETYLGLUCOSAMINYLTRANSFERASE VI"/>
    <property type="match status" value="1"/>
</dbReference>
<comment type="pathway">
    <text evidence="1">Protein modification; protein glycosylation.</text>
</comment>
<feature type="domain" description="MGAT4 A/B/C C-terminal" evidence="6">
    <location>
        <begin position="387"/>
        <end position="517"/>
    </location>
</feature>
<reference evidence="7" key="2">
    <citation type="submission" date="2025-08" db="UniProtKB">
        <authorList>
            <consortium name="Ensembl"/>
        </authorList>
    </citation>
    <scope>IDENTIFICATION</scope>
</reference>
<keyword evidence="3" id="KW-0808">Transferase</keyword>
<protein>
    <submittedName>
        <fullName evidence="7">Alpha-1,3-mannosyl-glycoprotein 4-beta-N-acetylglucosaminyltransferase B-like</fullName>
    </submittedName>
</protein>
<dbReference type="GO" id="GO:0006487">
    <property type="term" value="P:protein N-linked glycosylation"/>
    <property type="evidence" value="ECO:0007669"/>
    <property type="project" value="TreeGrafter"/>
</dbReference>
<evidence type="ECO:0000256" key="3">
    <source>
        <dbReference type="ARBA" id="ARBA00022679"/>
    </source>
</evidence>
<name>A0A8C9VAB3_SCLFO</name>
<dbReference type="PANTHER" id="PTHR12062:SF27">
    <property type="entry name" value="ALPHA-1,3-MANNOSYL-GLYCOPROTEIN 4-BETA-N-ACETYLGLUCOSAMINYLTRANSFERASE B"/>
    <property type="match status" value="1"/>
</dbReference>
<keyword evidence="2" id="KW-0328">Glycosyltransferase</keyword>
<dbReference type="Pfam" id="PF04666">
    <property type="entry name" value="MGAT4_cons"/>
    <property type="match status" value="1"/>
</dbReference>
<keyword evidence="4" id="KW-0732">Signal</keyword>
<organism evidence="7 8">
    <name type="scientific">Scleropages formosus</name>
    <name type="common">Asian bonytongue</name>
    <name type="synonym">Osteoglossum formosum</name>
    <dbReference type="NCBI Taxonomy" id="113540"/>
    <lineage>
        <taxon>Eukaryota</taxon>
        <taxon>Metazoa</taxon>
        <taxon>Chordata</taxon>
        <taxon>Craniata</taxon>
        <taxon>Vertebrata</taxon>
        <taxon>Euteleostomi</taxon>
        <taxon>Actinopterygii</taxon>
        <taxon>Neopterygii</taxon>
        <taxon>Teleostei</taxon>
        <taxon>Osteoglossocephala</taxon>
        <taxon>Osteoglossomorpha</taxon>
        <taxon>Osteoglossiformes</taxon>
        <taxon>Osteoglossidae</taxon>
        <taxon>Scleropages</taxon>
    </lineage>
</organism>
<proteinExistence type="predicted"/>
<dbReference type="GeneTree" id="ENSGT00940000156526"/>
<feature type="signal peptide" evidence="4">
    <location>
        <begin position="1"/>
        <end position="19"/>
    </location>
</feature>
<dbReference type="InterPro" id="IPR006759">
    <property type="entry name" value="Glyco_transf_54"/>
</dbReference>
<gene>
    <name evidence="7" type="primary">zgc:154054</name>
</gene>
<dbReference type="GO" id="GO:0008375">
    <property type="term" value="F:acetylglucosaminyltransferase activity"/>
    <property type="evidence" value="ECO:0007669"/>
    <property type="project" value="TreeGrafter"/>
</dbReference>
<dbReference type="OrthoDB" id="2016523at2759"/>
<dbReference type="InterPro" id="IPR057279">
    <property type="entry name" value="MGAT4"/>
</dbReference>
<evidence type="ECO:0000256" key="2">
    <source>
        <dbReference type="ARBA" id="ARBA00022676"/>
    </source>
</evidence>
<feature type="chain" id="PRO_5034044078" evidence="4">
    <location>
        <begin position="20"/>
        <end position="522"/>
    </location>
</feature>
<dbReference type="AlphaFoldDB" id="A0A8C9VAB3"/>